<dbReference type="EMBL" id="OZ020097">
    <property type="protein sequence ID" value="CAK9269338.1"/>
    <property type="molecule type" value="Genomic_DNA"/>
</dbReference>
<reference evidence="1 2" key="1">
    <citation type="submission" date="2024-02" db="EMBL/GenBank/DDBJ databases">
        <authorList>
            <consortium name="ELIXIR-Norway"/>
            <consortium name="Elixir Norway"/>
        </authorList>
    </citation>
    <scope>NUCLEOTIDE SEQUENCE [LARGE SCALE GENOMIC DNA]</scope>
</reference>
<sequence length="98" mass="11039">MFGMAMRISLYQHILVSKKDGLIILGKDQVNRLLLTALNVWVLSNLKQLPELVHLHSVAGEGHFSAFCYNDKILHETLMTLFRVSGLAPAEEVSLETY</sequence>
<gene>
    <name evidence="1" type="ORF">CSSPJE1EN1_LOCUS14816</name>
</gene>
<protein>
    <submittedName>
        <fullName evidence="1">Uncharacterized protein</fullName>
    </submittedName>
</protein>
<dbReference type="Proteomes" id="UP001497444">
    <property type="component" value="Chromosome 2"/>
</dbReference>
<accession>A0ABP0WUL6</accession>
<evidence type="ECO:0000313" key="1">
    <source>
        <dbReference type="EMBL" id="CAK9269338.1"/>
    </source>
</evidence>
<organism evidence="1 2">
    <name type="scientific">Sphagnum jensenii</name>
    <dbReference type="NCBI Taxonomy" id="128206"/>
    <lineage>
        <taxon>Eukaryota</taxon>
        <taxon>Viridiplantae</taxon>
        <taxon>Streptophyta</taxon>
        <taxon>Embryophyta</taxon>
        <taxon>Bryophyta</taxon>
        <taxon>Sphagnophytina</taxon>
        <taxon>Sphagnopsida</taxon>
        <taxon>Sphagnales</taxon>
        <taxon>Sphagnaceae</taxon>
        <taxon>Sphagnum</taxon>
    </lineage>
</organism>
<name>A0ABP0WUL6_9BRYO</name>
<keyword evidence="2" id="KW-1185">Reference proteome</keyword>
<evidence type="ECO:0000313" key="2">
    <source>
        <dbReference type="Proteomes" id="UP001497444"/>
    </source>
</evidence>
<proteinExistence type="predicted"/>